<dbReference type="InterPro" id="IPR027074">
    <property type="entry name" value="Integrator_9su"/>
</dbReference>
<reference evidence="8" key="1">
    <citation type="submission" date="2020-12" db="EMBL/GenBank/DDBJ databases">
        <title>Metabolic potential, ecology and presence of endohyphal bacteria is reflected in genomic diversity of Mucoromycotina.</title>
        <authorList>
            <person name="Muszewska A."/>
            <person name="Okrasinska A."/>
            <person name="Steczkiewicz K."/>
            <person name="Drgas O."/>
            <person name="Orlowska M."/>
            <person name="Perlinska-Lenart U."/>
            <person name="Aleksandrzak-Piekarczyk T."/>
            <person name="Szatraj K."/>
            <person name="Zielenkiewicz U."/>
            <person name="Pilsyk S."/>
            <person name="Malc E."/>
            <person name="Mieczkowski P."/>
            <person name="Kruszewska J.S."/>
            <person name="Biernat P."/>
            <person name="Pawlowska J."/>
        </authorList>
    </citation>
    <scope>NUCLEOTIDE SEQUENCE</scope>
    <source>
        <strain evidence="8">WA0000051536</strain>
    </source>
</reference>
<evidence type="ECO:0000313" key="8">
    <source>
        <dbReference type="EMBL" id="KAG2187056.1"/>
    </source>
</evidence>
<keyword evidence="4" id="KW-0963">Cytoplasm</keyword>
<comment type="similarity">
    <text evidence="3">Belongs to the metallo-beta-lactamase superfamily. RNA-metabolizing metallo-beta-lactamase-like family. INTS9 subfamily.</text>
</comment>
<dbReference type="InterPro" id="IPR022712">
    <property type="entry name" value="Beta_Casp"/>
</dbReference>
<dbReference type="PANTHER" id="PTHR46094">
    <property type="entry name" value="INTEGRATOR COMPLEX SUBUNIT 9"/>
    <property type="match status" value="1"/>
</dbReference>
<dbReference type="Pfam" id="PF16661">
    <property type="entry name" value="Lactamase_B_6"/>
    <property type="match status" value="1"/>
</dbReference>
<dbReference type="Proteomes" id="UP000612746">
    <property type="component" value="Unassembled WGS sequence"/>
</dbReference>
<dbReference type="InterPro" id="IPR001279">
    <property type="entry name" value="Metallo-B-lactamas"/>
</dbReference>
<feature type="domain" description="Beta-Casp" evidence="7">
    <location>
        <begin position="315"/>
        <end position="453"/>
    </location>
</feature>
<dbReference type="SMART" id="SM01027">
    <property type="entry name" value="Beta-Casp"/>
    <property type="match status" value="1"/>
</dbReference>
<evidence type="ECO:0000256" key="1">
    <source>
        <dbReference type="ARBA" id="ARBA00004123"/>
    </source>
</evidence>
<name>A0A8H7UIF4_9FUNG</name>
<comment type="caution">
    <text evidence="8">The sequence shown here is derived from an EMBL/GenBank/DDBJ whole genome shotgun (WGS) entry which is preliminary data.</text>
</comment>
<dbReference type="EMBL" id="JAEPRA010000004">
    <property type="protein sequence ID" value="KAG2187056.1"/>
    <property type="molecule type" value="Genomic_DNA"/>
</dbReference>
<dbReference type="InterPro" id="IPR036866">
    <property type="entry name" value="RibonucZ/Hydroxyglut_hydro"/>
</dbReference>
<dbReference type="SUPFAM" id="SSF56281">
    <property type="entry name" value="Metallo-hydrolase/oxidoreductase"/>
    <property type="match status" value="1"/>
</dbReference>
<evidence type="ECO:0000256" key="3">
    <source>
        <dbReference type="ARBA" id="ARBA00006861"/>
    </source>
</evidence>
<proteinExistence type="inferred from homology"/>
<evidence type="ECO:0000256" key="5">
    <source>
        <dbReference type="ARBA" id="ARBA00023242"/>
    </source>
</evidence>
<dbReference type="OrthoDB" id="5600060at2759"/>
<dbReference type="GO" id="GO:0032039">
    <property type="term" value="C:integrator complex"/>
    <property type="evidence" value="ECO:0007669"/>
    <property type="project" value="InterPro"/>
</dbReference>
<dbReference type="Gene3D" id="3.60.15.10">
    <property type="entry name" value="Ribonuclease Z/Hydroxyacylglutathione hydrolase-like"/>
    <property type="match status" value="1"/>
</dbReference>
<dbReference type="AlphaFoldDB" id="A0A8H7UIF4"/>
<accession>A0A8H7UIF4</accession>
<evidence type="ECO:0000256" key="6">
    <source>
        <dbReference type="SAM" id="MobiDB-lite"/>
    </source>
</evidence>
<organism evidence="8 9">
    <name type="scientific">Umbelopsis vinacea</name>
    <dbReference type="NCBI Taxonomy" id="44442"/>
    <lineage>
        <taxon>Eukaryota</taxon>
        <taxon>Fungi</taxon>
        <taxon>Fungi incertae sedis</taxon>
        <taxon>Mucoromycota</taxon>
        <taxon>Mucoromycotina</taxon>
        <taxon>Umbelopsidomycetes</taxon>
        <taxon>Umbelopsidales</taxon>
        <taxon>Umbelopsidaceae</taxon>
        <taxon>Umbelopsis</taxon>
    </lineage>
</organism>
<feature type="region of interest" description="Disordered" evidence="6">
    <location>
        <begin position="154"/>
        <end position="175"/>
    </location>
</feature>
<comment type="subcellular location">
    <subcellularLocation>
        <location evidence="2">Cytoplasm</location>
    </subcellularLocation>
    <subcellularLocation>
        <location evidence="1">Nucleus</location>
    </subcellularLocation>
</comment>
<protein>
    <recommendedName>
        <fullName evidence="7">Beta-Casp domain-containing protein</fullName>
    </recommendedName>
</protein>
<evidence type="ECO:0000256" key="4">
    <source>
        <dbReference type="ARBA" id="ARBA00022490"/>
    </source>
</evidence>
<evidence type="ECO:0000259" key="7">
    <source>
        <dbReference type="SMART" id="SM01027"/>
    </source>
</evidence>
<keyword evidence="5" id="KW-0539">Nucleus</keyword>
<evidence type="ECO:0000313" key="9">
    <source>
        <dbReference type="Proteomes" id="UP000612746"/>
    </source>
</evidence>
<evidence type="ECO:0000256" key="2">
    <source>
        <dbReference type="ARBA" id="ARBA00004496"/>
    </source>
</evidence>
<sequence length="670" mass="75156">MKVQCLDRQNSPQNCFLIKLRQLTILVNCPLVISSLLPSNQDDHDQQQETQTQIPDFAAVLSSYVERQKMLVEDPVGQSNMPSEATCVFSIPDLSLVDIHAIDCVLLTGTKHMLGLPFLTEYLGYKGRILATESSIEFASQLMEELVLYHGQTTSSASRDTPSTSMAKTGSSASDDGWRSIYTLRDARSCINKIQAVRFRENITLFSTMRIIPYSAGHSLGSANWSLEAGYEKVAILSSSSLSTDIHPAPCDLGVLTDAKVVIFSDLVNNGNYDGMEQDDIESLSASKNKLFSYVGRAIRSRHNVIFPLCTSGIVYDLIPEIRQYLATMGIEVGGEDQSQLTMYMASPVADKSLQYSNICGEWMTDQHQDMMYVPEEPLIHGELLAKGGLQVIKSMDGSMIGKQKIKEPCIVFTGDYRNLSKGPVKWFINRWKSSSLNVCIFIEPDTPPLHVLAQSITRNCEMTLLRIPIDHRLTLGQVHELLERHCAHTAAAVHVLFPKFQGPDQWTNYGNMKWKTYESGEVITIDLQHQWERIAVTEKLAKSMSIRPFPLDEGKFYAPFSGILSLHDNRLELSPLLSVRHHELIELHKKRTLFSEPRMKQLVDRLNQLGIPSSTLDIEVGESSVILQLPSDMNARIIVSHQSTRIEASDEKTRSFLRDVVLHNIVELA</sequence>
<gene>
    <name evidence="8" type="ORF">INT44_003284</name>
</gene>
<dbReference type="GO" id="GO:0005737">
    <property type="term" value="C:cytoplasm"/>
    <property type="evidence" value="ECO:0007669"/>
    <property type="project" value="UniProtKB-SubCell"/>
</dbReference>
<keyword evidence="9" id="KW-1185">Reference proteome</keyword>
<dbReference type="Gene3D" id="3.40.50.10890">
    <property type="match status" value="1"/>
</dbReference>
<dbReference type="GO" id="GO:0034472">
    <property type="term" value="P:snRNA 3'-end processing"/>
    <property type="evidence" value="ECO:0007669"/>
    <property type="project" value="TreeGrafter"/>
</dbReference>
<feature type="compositionally biased region" description="Polar residues" evidence="6">
    <location>
        <begin position="154"/>
        <end position="174"/>
    </location>
</feature>
<dbReference type="PANTHER" id="PTHR46094:SF1">
    <property type="entry name" value="INTEGRATOR COMPLEX SUBUNIT 9"/>
    <property type="match status" value="1"/>
</dbReference>